<dbReference type="AlphaFoldDB" id="A0A4V1N2C5"/>
<evidence type="ECO:0000256" key="1">
    <source>
        <dbReference type="SAM" id="Phobius"/>
    </source>
</evidence>
<feature type="transmembrane region" description="Helical" evidence="1">
    <location>
        <begin position="12"/>
        <end position="36"/>
    </location>
</feature>
<gene>
    <name evidence="2" type="ORF">EQG63_04700</name>
</gene>
<comment type="caution">
    <text evidence="2">The sequence shown here is derived from an EMBL/GenBank/DDBJ whole genome shotgun (WGS) entry which is preliminary data.</text>
</comment>
<proteinExistence type="predicted"/>
<organism evidence="2 3">
    <name type="scientific">Flavobacterium amnicola</name>
    <dbReference type="NCBI Taxonomy" id="2506422"/>
    <lineage>
        <taxon>Bacteria</taxon>
        <taxon>Pseudomonadati</taxon>
        <taxon>Bacteroidota</taxon>
        <taxon>Flavobacteriia</taxon>
        <taxon>Flavobacteriales</taxon>
        <taxon>Flavobacteriaceae</taxon>
        <taxon>Flavobacterium</taxon>
    </lineage>
</organism>
<dbReference type="OrthoDB" id="1365376at2"/>
<evidence type="ECO:0000313" key="3">
    <source>
        <dbReference type="Proteomes" id="UP000290283"/>
    </source>
</evidence>
<keyword evidence="3" id="KW-1185">Reference proteome</keyword>
<keyword evidence="1" id="KW-1133">Transmembrane helix</keyword>
<dbReference type="Proteomes" id="UP000290283">
    <property type="component" value="Unassembled WGS sequence"/>
</dbReference>
<protein>
    <recommendedName>
        <fullName evidence="4">Prepilin-type N-terminal cleavage/methylation domain-containing protein</fullName>
    </recommendedName>
</protein>
<dbReference type="RefSeq" id="WP_129434926.1">
    <property type="nucleotide sequence ID" value="NZ_SBKO01000001.1"/>
</dbReference>
<dbReference type="EMBL" id="SBKO01000001">
    <property type="protein sequence ID" value="RXR21241.1"/>
    <property type="molecule type" value="Genomic_DNA"/>
</dbReference>
<accession>A0A4V1N2C5</accession>
<sequence>MTKKNSINAFSIVEAIVSMTIMAIILGIVFFIFSIVTERMLDYKNQNQLVNDLNRLTYSLNKDIFDNEKMHLMQDGIIFNGYSGELVSYNFTNDYILRSKETFIDTFKIKLNQTRIDSVKSNSQRKVFLKLNLSVEANERVMDLNFYKPVHANELLQSIKK</sequence>
<reference evidence="3" key="1">
    <citation type="submission" date="2019-01" db="EMBL/GenBank/DDBJ databases">
        <title>Cytophagaceae bacterium strain CAR-16.</title>
        <authorList>
            <person name="Chen W.-M."/>
        </authorList>
    </citation>
    <scope>NUCLEOTIDE SEQUENCE [LARGE SCALE GENOMIC DNA]</scope>
    <source>
        <strain evidence="3">LLJ-11</strain>
    </source>
</reference>
<name>A0A4V1N2C5_9FLAO</name>
<keyword evidence="1" id="KW-0472">Membrane</keyword>
<evidence type="ECO:0008006" key="4">
    <source>
        <dbReference type="Google" id="ProtNLM"/>
    </source>
</evidence>
<keyword evidence="1" id="KW-0812">Transmembrane</keyword>
<evidence type="ECO:0000313" key="2">
    <source>
        <dbReference type="EMBL" id="RXR21241.1"/>
    </source>
</evidence>